<comment type="caution">
    <text evidence="3">The sequence shown here is derived from an EMBL/GenBank/DDBJ whole genome shotgun (WGS) entry which is preliminary data.</text>
</comment>
<dbReference type="InterPro" id="IPR001584">
    <property type="entry name" value="Integrase_cat-core"/>
</dbReference>
<feature type="domain" description="Integrase catalytic" evidence="2">
    <location>
        <begin position="309"/>
        <end position="515"/>
    </location>
</feature>
<sequence>MSFMHNKSVFLTKGALNPASSFAELDVPPHPVNGGKHQAQRYNFAMGSQFMIFDPDRRRVANCAVLSRNSYGLGGEKFLVQNTDTNETTFLSDWQISILEREWRLVPINSAAKREIAPTERPKVRSYLSIPRERRAEAIKRWWYARKLVLAREGGKVRLTKKLILEVAANHAREKGHEKTPCYNSLRIWLKKYEANPFNRILALVSEHSSGNPIRKFDPRIEDILDDCVQWAWELPAGTALNVESQFKLELAKRENRQLLKEIELPDGTLNVPSFRTIERRFAAPDNYSKDLWRYGIEAARRKHTFYTHRDLPDHSLSVVEVDYTTADICVYDAENMCLFGRPSVLFFVSKKSGCILGFAVHFDNQSYEAFLYGLRMALYPKDMSRFPGAEWAQYGDFMAIPSDNATFLRGEDIKRASEEIGFEIIETLPGEPTGKGLVERMFRTLNTQVFHLLPGTTMSNVERRRLFDDAKGLGLPMISLQQLEDFITLWIVEYHRTPRRGIGLTPRLKAIPQDVWDADLKNMPPRDPIDPEIFVSLGGHRRKVTIQNDGVTYKHLTWYSEDLLEITAHPNHKPGTEYELTVDPSDLSNAFITNPYRRDRVIRLRPNGRCAKYADGLRLFVHRKIIEHHNKVFKRKPITIESLELARRTLPDELSKLLDKKKLQRTAQALAKFQSQVTRKLKRSAIVNVVESEAASADHLDFAAPFSPGPARTKSPNRPGRGRDGTPAALVIQTADGEIVERDPLEDAVAEHKRRGTPRTEPSGPVSVAVAPVETPLITQADRRAALRERLAKKGFDE</sequence>
<feature type="region of interest" description="Disordered" evidence="1">
    <location>
        <begin position="702"/>
        <end position="727"/>
    </location>
</feature>
<dbReference type="InterPro" id="IPR036397">
    <property type="entry name" value="RNaseH_sf"/>
</dbReference>
<dbReference type="SUPFAM" id="SSF53098">
    <property type="entry name" value="Ribonuclease H-like"/>
    <property type="match status" value="1"/>
</dbReference>
<evidence type="ECO:0000259" key="2">
    <source>
        <dbReference type="PROSITE" id="PS50994"/>
    </source>
</evidence>
<organism evidence="3 4">
    <name type="scientific">Mycoplana ramosa</name>
    <name type="common">Mycoplana bullata</name>
    <dbReference type="NCBI Taxonomy" id="40837"/>
    <lineage>
        <taxon>Bacteria</taxon>
        <taxon>Pseudomonadati</taxon>
        <taxon>Pseudomonadota</taxon>
        <taxon>Alphaproteobacteria</taxon>
        <taxon>Hyphomicrobiales</taxon>
        <taxon>Rhizobiaceae</taxon>
        <taxon>Mycoplana</taxon>
    </lineage>
</organism>
<dbReference type="Gene3D" id="3.30.420.10">
    <property type="entry name" value="Ribonuclease H-like superfamily/Ribonuclease H"/>
    <property type="match status" value="1"/>
</dbReference>
<evidence type="ECO:0000313" key="4">
    <source>
        <dbReference type="Proteomes" id="UP001597173"/>
    </source>
</evidence>
<accession>A0ABW3Z374</accession>
<name>A0ABW3Z374_MYCRA</name>
<proteinExistence type="predicted"/>
<dbReference type="InterPro" id="IPR012337">
    <property type="entry name" value="RNaseH-like_sf"/>
</dbReference>
<protein>
    <recommendedName>
        <fullName evidence="2">Integrase catalytic domain-containing protein</fullName>
    </recommendedName>
</protein>
<evidence type="ECO:0000313" key="3">
    <source>
        <dbReference type="EMBL" id="MFD1330363.1"/>
    </source>
</evidence>
<dbReference type="PROSITE" id="PS50994">
    <property type="entry name" value="INTEGRASE"/>
    <property type="match status" value="1"/>
</dbReference>
<keyword evidence="4" id="KW-1185">Reference proteome</keyword>
<dbReference type="RefSeq" id="WP_374841408.1">
    <property type="nucleotide sequence ID" value="NZ_JBHEEW010000029.1"/>
</dbReference>
<gene>
    <name evidence="3" type="ORF">ACFQ33_20960</name>
</gene>
<feature type="region of interest" description="Disordered" evidence="1">
    <location>
        <begin position="743"/>
        <end position="769"/>
    </location>
</feature>
<dbReference type="EMBL" id="JBHTNF010000026">
    <property type="protein sequence ID" value="MFD1330363.1"/>
    <property type="molecule type" value="Genomic_DNA"/>
</dbReference>
<feature type="compositionally biased region" description="Basic and acidic residues" evidence="1">
    <location>
        <begin position="743"/>
        <end position="752"/>
    </location>
</feature>
<dbReference type="Proteomes" id="UP001597173">
    <property type="component" value="Unassembled WGS sequence"/>
</dbReference>
<evidence type="ECO:0000256" key="1">
    <source>
        <dbReference type="SAM" id="MobiDB-lite"/>
    </source>
</evidence>
<reference evidence="4" key="1">
    <citation type="journal article" date="2019" name="Int. J. Syst. Evol. Microbiol.">
        <title>The Global Catalogue of Microorganisms (GCM) 10K type strain sequencing project: providing services to taxonomists for standard genome sequencing and annotation.</title>
        <authorList>
            <consortium name="The Broad Institute Genomics Platform"/>
            <consortium name="The Broad Institute Genome Sequencing Center for Infectious Disease"/>
            <person name="Wu L."/>
            <person name="Ma J."/>
        </authorList>
    </citation>
    <scope>NUCLEOTIDE SEQUENCE [LARGE SCALE GENOMIC DNA]</scope>
    <source>
        <strain evidence="4">CCUG 55609</strain>
    </source>
</reference>